<sequence>MANNADVRLEAAAEGRPVVHADPIPQAGRGSRGTIEVESTVGAGT</sequence>
<dbReference type="Proteomes" id="UP000239415">
    <property type="component" value="Unassembled WGS sequence"/>
</dbReference>
<comment type="caution">
    <text evidence="2">The sequence shown here is derived from an EMBL/GenBank/DDBJ whole genome shotgun (WGS) entry which is preliminary data.</text>
</comment>
<dbReference type="AlphaFoldDB" id="A0A2T0JX91"/>
<evidence type="ECO:0000256" key="1">
    <source>
        <dbReference type="SAM" id="MobiDB-lite"/>
    </source>
</evidence>
<proteinExistence type="predicted"/>
<dbReference type="EMBL" id="PVMZ01000027">
    <property type="protein sequence ID" value="PRX12602.1"/>
    <property type="molecule type" value="Genomic_DNA"/>
</dbReference>
<protein>
    <submittedName>
        <fullName evidence="2">Uncharacterized protein</fullName>
    </submittedName>
</protein>
<dbReference type="RefSeq" id="WP_170154223.1">
    <property type="nucleotide sequence ID" value="NZ_BOMO01000152.1"/>
</dbReference>
<name>A0A2T0JX91_9ACTN</name>
<accession>A0A2T0JX91</accession>
<organism evidence="2 3">
    <name type="scientific">Actinoplanes italicus</name>
    <dbReference type="NCBI Taxonomy" id="113567"/>
    <lineage>
        <taxon>Bacteria</taxon>
        <taxon>Bacillati</taxon>
        <taxon>Actinomycetota</taxon>
        <taxon>Actinomycetes</taxon>
        <taxon>Micromonosporales</taxon>
        <taxon>Micromonosporaceae</taxon>
        <taxon>Actinoplanes</taxon>
    </lineage>
</organism>
<gene>
    <name evidence="2" type="ORF">CLV67_12725</name>
</gene>
<reference evidence="2 3" key="1">
    <citation type="submission" date="2018-03" db="EMBL/GenBank/DDBJ databases">
        <title>Genomic Encyclopedia of Archaeal and Bacterial Type Strains, Phase II (KMG-II): from individual species to whole genera.</title>
        <authorList>
            <person name="Goeker M."/>
        </authorList>
    </citation>
    <scope>NUCLEOTIDE SEQUENCE [LARGE SCALE GENOMIC DNA]</scope>
    <source>
        <strain evidence="2 3">DSM 43146</strain>
    </source>
</reference>
<evidence type="ECO:0000313" key="3">
    <source>
        <dbReference type="Proteomes" id="UP000239415"/>
    </source>
</evidence>
<evidence type="ECO:0000313" key="2">
    <source>
        <dbReference type="EMBL" id="PRX12602.1"/>
    </source>
</evidence>
<keyword evidence="3" id="KW-1185">Reference proteome</keyword>
<feature type="region of interest" description="Disordered" evidence="1">
    <location>
        <begin position="12"/>
        <end position="45"/>
    </location>
</feature>